<dbReference type="Gene3D" id="2.60.40.770">
    <property type="match status" value="1"/>
</dbReference>
<dbReference type="InterPro" id="IPR014756">
    <property type="entry name" value="Ig_E-set"/>
</dbReference>
<feature type="domain" description="MD-2-related lipid-recognition" evidence="2">
    <location>
        <begin position="19"/>
        <end position="139"/>
    </location>
</feature>
<dbReference type="Pfam" id="PF02221">
    <property type="entry name" value="E1_DerP2_DerF2"/>
    <property type="match status" value="1"/>
</dbReference>
<dbReference type="KEGG" id="pxu:106120017"/>
<evidence type="ECO:0000259" key="2">
    <source>
        <dbReference type="SMART" id="SM00737"/>
    </source>
</evidence>
<reference evidence="3" key="1">
    <citation type="submission" date="2025-08" db="UniProtKB">
        <authorList>
            <consortium name="RefSeq"/>
        </authorList>
    </citation>
    <scope>IDENTIFICATION</scope>
</reference>
<dbReference type="SUPFAM" id="SSF81296">
    <property type="entry name" value="E set domains"/>
    <property type="match status" value="1"/>
</dbReference>
<protein>
    <submittedName>
        <fullName evidence="3">Uncharacterized protein LOC106120017</fullName>
    </submittedName>
</protein>
<keyword evidence="1" id="KW-0732">Signal</keyword>
<name>A0AAJ7EBH2_PAPXU</name>
<dbReference type="GeneID" id="106120017"/>
<evidence type="ECO:0000313" key="3">
    <source>
        <dbReference type="RefSeq" id="XP_013170627.1"/>
    </source>
</evidence>
<evidence type="ECO:0000256" key="1">
    <source>
        <dbReference type="SAM" id="SignalP"/>
    </source>
</evidence>
<dbReference type="SMART" id="SM00737">
    <property type="entry name" value="ML"/>
    <property type="match status" value="1"/>
</dbReference>
<feature type="chain" id="PRO_5042549800" evidence="1">
    <location>
        <begin position="16"/>
        <end position="170"/>
    </location>
</feature>
<dbReference type="Proteomes" id="UP000694872">
    <property type="component" value="Unplaced"/>
</dbReference>
<feature type="signal peptide" evidence="1">
    <location>
        <begin position="1"/>
        <end position="15"/>
    </location>
</feature>
<accession>A0AAJ7EBH2</accession>
<dbReference type="RefSeq" id="XP_013170627.1">
    <property type="nucleotide sequence ID" value="XM_013315173.1"/>
</dbReference>
<organism evidence="3">
    <name type="scientific">Papilio xuthus</name>
    <name type="common">Asian swallowtail butterfly</name>
    <dbReference type="NCBI Taxonomy" id="66420"/>
    <lineage>
        <taxon>Eukaryota</taxon>
        <taxon>Metazoa</taxon>
        <taxon>Ecdysozoa</taxon>
        <taxon>Arthropoda</taxon>
        <taxon>Hexapoda</taxon>
        <taxon>Insecta</taxon>
        <taxon>Pterygota</taxon>
        <taxon>Neoptera</taxon>
        <taxon>Endopterygota</taxon>
        <taxon>Lepidoptera</taxon>
        <taxon>Glossata</taxon>
        <taxon>Ditrysia</taxon>
        <taxon>Papilionoidea</taxon>
        <taxon>Papilionidae</taxon>
        <taxon>Papilioninae</taxon>
        <taxon>Papilio</taxon>
    </lineage>
</organism>
<dbReference type="AlphaFoldDB" id="A0AAJ7EBH2"/>
<proteinExistence type="predicted"/>
<dbReference type="InterPro" id="IPR003172">
    <property type="entry name" value="ML_dom"/>
</dbReference>
<gene>
    <name evidence="3" type="primary">LOC106120017</name>
</gene>
<sequence>MFLLFLQYLFVVVTASVIFEDCGSAYELHEVNINGCGRRLPCYITLGDLVPVTMHFVSEFESRKLDQDVLLNINFITLRTNATPEPCATVHCPVRSDAVTSYTSVMTVPTNVAANRRGFLQWRVYNDENRLVLCYSVLVQTQTWLQKYLRSFIIYGNQRCFCKSLESNRH</sequence>